<evidence type="ECO:0000256" key="1">
    <source>
        <dbReference type="SAM" id="MobiDB-lite"/>
    </source>
</evidence>
<dbReference type="EMBL" id="JAEACU010000005">
    <property type="protein sequence ID" value="KAH7528687.1"/>
    <property type="molecule type" value="Genomic_DNA"/>
</dbReference>
<evidence type="ECO:0000313" key="2">
    <source>
        <dbReference type="EMBL" id="KAH7528687.1"/>
    </source>
</evidence>
<feature type="compositionally biased region" description="Pro residues" evidence="1">
    <location>
        <begin position="75"/>
        <end position="93"/>
    </location>
</feature>
<name>A0A978VE98_ZIZJJ</name>
<comment type="caution">
    <text evidence="2">The sequence shown here is derived from an EMBL/GenBank/DDBJ whole genome shotgun (WGS) entry which is preliminary data.</text>
</comment>
<dbReference type="AlphaFoldDB" id="A0A978VE98"/>
<sequence>MFGEFNWGFQIWLNKEFSVSNLRLSAVSFACSPQVGLNKNVIAHVSAPQRVMISSVSSIFILATQPSRQTGVAEPSPPPPPPNLNPPRYPRQSPPNYIRSPPGI</sequence>
<evidence type="ECO:0000313" key="3">
    <source>
        <dbReference type="Proteomes" id="UP000813462"/>
    </source>
</evidence>
<dbReference type="Proteomes" id="UP000813462">
    <property type="component" value="Unassembled WGS sequence"/>
</dbReference>
<feature type="region of interest" description="Disordered" evidence="1">
    <location>
        <begin position="67"/>
        <end position="104"/>
    </location>
</feature>
<organism evidence="2 3">
    <name type="scientific">Ziziphus jujuba var. spinosa</name>
    <dbReference type="NCBI Taxonomy" id="714518"/>
    <lineage>
        <taxon>Eukaryota</taxon>
        <taxon>Viridiplantae</taxon>
        <taxon>Streptophyta</taxon>
        <taxon>Embryophyta</taxon>
        <taxon>Tracheophyta</taxon>
        <taxon>Spermatophyta</taxon>
        <taxon>Magnoliopsida</taxon>
        <taxon>eudicotyledons</taxon>
        <taxon>Gunneridae</taxon>
        <taxon>Pentapetalae</taxon>
        <taxon>rosids</taxon>
        <taxon>fabids</taxon>
        <taxon>Rosales</taxon>
        <taxon>Rhamnaceae</taxon>
        <taxon>Paliureae</taxon>
        <taxon>Ziziphus</taxon>
    </lineage>
</organism>
<protein>
    <submittedName>
        <fullName evidence="2">Uncharacterized protein</fullName>
    </submittedName>
</protein>
<proteinExistence type="predicted"/>
<gene>
    <name evidence="2" type="ORF">FEM48_Zijuj05G0098500</name>
</gene>
<accession>A0A978VE98</accession>
<reference evidence="2" key="1">
    <citation type="journal article" date="2021" name="Front. Plant Sci.">
        <title>Chromosome-Scale Genome Assembly for Chinese Sour Jujube and Insights Into Its Genome Evolution and Domestication Signature.</title>
        <authorList>
            <person name="Shen L.-Y."/>
            <person name="Luo H."/>
            <person name="Wang X.-L."/>
            <person name="Wang X.-M."/>
            <person name="Qiu X.-J."/>
            <person name="Liu H."/>
            <person name="Zhou S.-S."/>
            <person name="Jia K.-H."/>
            <person name="Nie S."/>
            <person name="Bao Y.-T."/>
            <person name="Zhang R.-G."/>
            <person name="Yun Q.-Z."/>
            <person name="Chai Y.-H."/>
            <person name="Lu J.-Y."/>
            <person name="Li Y."/>
            <person name="Zhao S.-W."/>
            <person name="Mao J.-F."/>
            <person name="Jia S.-G."/>
            <person name="Mao Y.-M."/>
        </authorList>
    </citation>
    <scope>NUCLEOTIDE SEQUENCE</scope>
    <source>
        <strain evidence="2">AT0</strain>
        <tissue evidence="2">Leaf</tissue>
    </source>
</reference>